<feature type="compositionally biased region" description="Basic and acidic residues" evidence="5">
    <location>
        <begin position="787"/>
        <end position="797"/>
    </location>
</feature>
<keyword evidence="8" id="KW-1185">Reference proteome</keyword>
<reference evidence="7 8" key="1">
    <citation type="submission" date="2019-12" db="EMBL/GenBank/DDBJ databases">
        <authorList>
            <person name="Li M."/>
        </authorList>
    </citation>
    <scope>NUCLEOTIDE SEQUENCE [LARGE SCALE GENOMIC DNA]</scope>
    <source>
        <strain evidence="7 8">GBMRC 2046</strain>
    </source>
</reference>
<evidence type="ECO:0000256" key="5">
    <source>
        <dbReference type="SAM" id="MobiDB-lite"/>
    </source>
</evidence>
<keyword evidence="4" id="KW-0067">ATP-binding</keyword>
<accession>A0A7X3LTP6</accession>
<feature type="compositionally biased region" description="Basic and acidic residues" evidence="5">
    <location>
        <begin position="921"/>
        <end position="965"/>
    </location>
</feature>
<dbReference type="PANTHER" id="PTHR12131:SF1">
    <property type="entry name" value="ATP-DEPENDENT RNA HELICASE SUPV3L1, MITOCHONDRIAL-RELATED"/>
    <property type="match status" value="1"/>
</dbReference>
<dbReference type="GO" id="GO:0016787">
    <property type="term" value="F:hydrolase activity"/>
    <property type="evidence" value="ECO:0007669"/>
    <property type="project" value="UniProtKB-KW"/>
</dbReference>
<feature type="compositionally biased region" description="Low complexity" evidence="5">
    <location>
        <begin position="833"/>
        <end position="852"/>
    </location>
</feature>
<dbReference type="PROSITE" id="PS51194">
    <property type="entry name" value="HELICASE_CTER"/>
    <property type="match status" value="1"/>
</dbReference>
<dbReference type="Proteomes" id="UP000433101">
    <property type="component" value="Unassembled WGS sequence"/>
</dbReference>
<dbReference type="GO" id="GO:0004386">
    <property type="term" value="F:helicase activity"/>
    <property type="evidence" value="ECO:0007669"/>
    <property type="project" value="UniProtKB-KW"/>
</dbReference>
<feature type="compositionally biased region" description="Low complexity" evidence="5">
    <location>
        <begin position="859"/>
        <end position="901"/>
    </location>
</feature>
<dbReference type="InterPro" id="IPR050699">
    <property type="entry name" value="RNA-DNA_Helicase"/>
</dbReference>
<feature type="compositionally biased region" description="Gly residues" evidence="5">
    <location>
        <begin position="975"/>
        <end position="987"/>
    </location>
</feature>
<dbReference type="InterPro" id="IPR027417">
    <property type="entry name" value="P-loop_NTPase"/>
</dbReference>
<feature type="compositionally biased region" description="Low complexity" evidence="5">
    <location>
        <begin position="800"/>
        <end position="815"/>
    </location>
</feature>
<dbReference type="GO" id="GO:0005524">
    <property type="term" value="F:ATP binding"/>
    <property type="evidence" value="ECO:0007669"/>
    <property type="project" value="UniProtKB-KW"/>
</dbReference>
<comment type="caution">
    <text evidence="7">The sequence shown here is derived from an EMBL/GenBank/DDBJ whole genome shotgun (WGS) entry which is preliminary data.</text>
</comment>
<dbReference type="SMART" id="SM00490">
    <property type="entry name" value="HELICc"/>
    <property type="match status" value="1"/>
</dbReference>
<feature type="region of interest" description="Disordered" evidence="5">
    <location>
        <begin position="787"/>
        <end position="1029"/>
    </location>
</feature>
<organism evidence="7 8">
    <name type="scientific">Stappia sediminis</name>
    <dbReference type="NCBI Taxonomy" id="2692190"/>
    <lineage>
        <taxon>Bacteria</taxon>
        <taxon>Pseudomonadati</taxon>
        <taxon>Pseudomonadota</taxon>
        <taxon>Alphaproteobacteria</taxon>
        <taxon>Hyphomicrobiales</taxon>
        <taxon>Stappiaceae</taxon>
        <taxon>Stappia</taxon>
    </lineage>
</organism>
<feature type="domain" description="Helicase C-terminal" evidence="6">
    <location>
        <begin position="129"/>
        <end position="289"/>
    </location>
</feature>
<gene>
    <name evidence="7" type="ORF">GR183_08475</name>
</gene>
<dbReference type="Gene3D" id="3.40.50.300">
    <property type="entry name" value="P-loop containing nucleotide triphosphate hydrolases"/>
    <property type="match status" value="2"/>
</dbReference>
<evidence type="ECO:0000256" key="1">
    <source>
        <dbReference type="ARBA" id="ARBA00022741"/>
    </source>
</evidence>
<evidence type="ECO:0000259" key="6">
    <source>
        <dbReference type="PROSITE" id="PS51194"/>
    </source>
</evidence>
<evidence type="ECO:0000256" key="3">
    <source>
        <dbReference type="ARBA" id="ARBA00022806"/>
    </source>
</evidence>
<keyword evidence="3 7" id="KW-0347">Helicase</keyword>
<evidence type="ECO:0000313" key="8">
    <source>
        <dbReference type="Proteomes" id="UP000433101"/>
    </source>
</evidence>
<protein>
    <submittedName>
        <fullName evidence="7">Helicase</fullName>
    </submittedName>
</protein>
<evidence type="ECO:0000256" key="2">
    <source>
        <dbReference type="ARBA" id="ARBA00022801"/>
    </source>
</evidence>
<evidence type="ECO:0000313" key="7">
    <source>
        <dbReference type="EMBL" id="MXN64940.1"/>
    </source>
</evidence>
<dbReference type="SUPFAM" id="SSF52540">
    <property type="entry name" value="P-loop containing nucleoside triphosphate hydrolases"/>
    <property type="match status" value="1"/>
</dbReference>
<name>A0A7X3LTP6_9HYPH</name>
<sequence>MIAQPSGLIGLPLRLLAREVFGRLVQRAGADAVALITGEEKIVPPTPRFWVSTVEAMPLDLDTEFVAIDEVQLAGDLERGHIFTDRILNLRGRSETLLLGAATVRPLLEKLIPGINVVTRPRMSVLTYAGSKKITRLPRRSAAVAFSASEVYAIAELIRRQRGGAAVVLGSLSPRTRNAQVELFQNGDVEHLVATDAIGMGLNLDVDHIAFAGNRKFDGYQYRQLTRSEMGQIAGRAGRHTSDGTFGVTGRVDPLDDELVDALECHRFDALKVLQWRNPQLDFTSLDRLIRTLEQPPGEEGLAKAPPAEDQVALEHAARDPDIRRIATSRERIELLWDVCQVPDYRKIAPANHAELIASLYGYITQNGVIPDDWFGAQVSFADRIDGDIDTLANRIAHIRTWTFVANRADWLSDPAYWQGVTRGIEDRLSDALHEKLTQRFVDRRTSVLMRRLRENAMLETEINQTGDVLVEGQHIGQLQGFRFAPDAAAEGPDGKAVRAAAQKALVSEIERRAEKLSKAPNEEFALSTDGTIRWQGEIVARLIAGETVLAPGFVVLADETLTGPTRDKVQERVSLWIKAHVGTLLKPLNDLEAAEGLEGLARGIAFRLVEGLGILERQDVAEDIRQLDQGARASMRKLGVRFGAYHIYVPALLKPAPSQLIAQLWALKHGEPEMPGLNELPQLSASGRTSIPVDPEISRDLYRVVGFRVCGPRAVRIDILERLADLIRPLIAWKPIDKTVEPPEGAVAEGGGFTVTVAMTSLLGCAGEDFAAVLKSLGYRSNPREITRPAKVKDEETANGETAAAAKNSAEAGAQDAEPAKTGAETEATPLEAAGETQAEAAPEEATVAEATAEDTADAATPQAEETPATADAPAEAPEAEATAEAPAADEATAEAAPAEGESRGGEDVAMETVTVEVWRPGRGDRRPRNRQESNRQDNNRQAGRRGEDGAREGNGEGLRESRNAKGPRRGKGGRNGPGQGPGKGSGKPHTGQRKSAPPREKRADPDSPFAALAALKANLEKGGSDKS</sequence>
<dbReference type="EMBL" id="WUMV01000003">
    <property type="protein sequence ID" value="MXN64940.1"/>
    <property type="molecule type" value="Genomic_DNA"/>
</dbReference>
<dbReference type="InterPro" id="IPR001650">
    <property type="entry name" value="Helicase_C-like"/>
</dbReference>
<feature type="compositionally biased region" description="Basic and acidic residues" evidence="5">
    <location>
        <begin position="1020"/>
        <end position="1029"/>
    </location>
</feature>
<keyword evidence="2" id="KW-0378">Hydrolase</keyword>
<keyword evidence="1" id="KW-0547">Nucleotide-binding</keyword>
<dbReference type="Pfam" id="PF00271">
    <property type="entry name" value="Helicase_C"/>
    <property type="match status" value="1"/>
</dbReference>
<dbReference type="AlphaFoldDB" id="A0A7X3LTP6"/>
<dbReference type="Pfam" id="PF22527">
    <property type="entry name" value="DEXQc_Suv3"/>
    <property type="match status" value="1"/>
</dbReference>
<evidence type="ECO:0000256" key="4">
    <source>
        <dbReference type="ARBA" id="ARBA00022840"/>
    </source>
</evidence>
<dbReference type="PANTHER" id="PTHR12131">
    <property type="entry name" value="ATP-DEPENDENT RNA AND DNA HELICASE"/>
    <property type="match status" value="1"/>
</dbReference>
<dbReference type="InterPro" id="IPR055206">
    <property type="entry name" value="DEXQc_SUV3"/>
</dbReference>
<proteinExistence type="predicted"/>